<feature type="compositionally biased region" description="Low complexity" evidence="1">
    <location>
        <begin position="172"/>
        <end position="186"/>
    </location>
</feature>
<dbReference type="GO" id="GO:0030008">
    <property type="term" value="C:TRAPP complex"/>
    <property type="evidence" value="ECO:0007669"/>
    <property type="project" value="TreeGrafter"/>
</dbReference>
<feature type="compositionally biased region" description="Basic and acidic residues" evidence="1">
    <location>
        <begin position="132"/>
        <end position="148"/>
    </location>
</feature>
<organism evidence="2 3">
    <name type="scientific">Heliornis fulica</name>
    <name type="common">sungrebe</name>
    <dbReference type="NCBI Taxonomy" id="54369"/>
    <lineage>
        <taxon>Eukaryota</taxon>
        <taxon>Metazoa</taxon>
        <taxon>Chordata</taxon>
        <taxon>Craniata</taxon>
        <taxon>Vertebrata</taxon>
        <taxon>Euteleostomi</taxon>
        <taxon>Archelosauria</taxon>
        <taxon>Archosauria</taxon>
        <taxon>Dinosauria</taxon>
        <taxon>Saurischia</taxon>
        <taxon>Theropoda</taxon>
        <taxon>Coelurosauria</taxon>
        <taxon>Aves</taxon>
        <taxon>Neognathae</taxon>
        <taxon>Neoaves</taxon>
        <taxon>Gruiformes</taxon>
        <taxon>Heliornithidae</taxon>
        <taxon>Heliornis</taxon>
    </lineage>
</organism>
<feature type="region of interest" description="Disordered" evidence="1">
    <location>
        <begin position="95"/>
        <end position="186"/>
    </location>
</feature>
<feature type="region of interest" description="Disordered" evidence="1">
    <location>
        <begin position="275"/>
        <end position="323"/>
    </location>
</feature>
<name>A0A7L2B288_9GRUI</name>
<feature type="compositionally biased region" description="Polar residues" evidence="1">
    <location>
        <begin position="275"/>
        <end position="304"/>
    </location>
</feature>
<feature type="non-terminal residue" evidence="2">
    <location>
        <position position="606"/>
    </location>
</feature>
<comment type="caution">
    <text evidence="2">The sequence shown here is derived from an EMBL/GenBank/DDBJ whole genome shotgun (WGS) entry which is preliminary data.</text>
</comment>
<dbReference type="GO" id="GO:0005794">
    <property type="term" value="C:Golgi apparatus"/>
    <property type="evidence" value="ECO:0007669"/>
    <property type="project" value="TreeGrafter"/>
</dbReference>
<protein>
    <submittedName>
        <fullName evidence="2">TPC12 protein</fullName>
    </submittedName>
</protein>
<gene>
    <name evidence="2" type="primary">Trappc12</name>
    <name evidence="2" type="ORF">HELFUL_R08586</name>
</gene>
<dbReference type="PANTHER" id="PTHR21581:SF6">
    <property type="entry name" value="TRAFFICKING PROTEIN PARTICLE COMPLEX SUBUNIT 12"/>
    <property type="match status" value="1"/>
</dbReference>
<feature type="non-terminal residue" evidence="2">
    <location>
        <position position="1"/>
    </location>
</feature>
<evidence type="ECO:0000256" key="1">
    <source>
        <dbReference type="SAM" id="MobiDB-lite"/>
    </source>
</evidence>
<dbReference type="PANTHER" id="PTHR21581">
    <property type="entry name" value="D-ALANYL-D-ALANINE CARBOXYPEPTIDASE"/>
    <property type="match status" value="1"/>
</dbReference>
<dbReference type="EMBL" id="VXBZ01008396">
    <property type="protein sequence ID" value="NXP51874.1"/>
    <property type="molecule type" value="Genomic_DNA"/>
</dbReference>
<evidence type="ECO:0000313" key="3">
    <source>
        <dbReference type="Proteomes" id="UP000590868"/>
    </source>
</evidence>
<evidence type="ECO:0000313" key="2">
    <source>
        <dbReference type="EMBL" id="NXP51874.1"/>
    </source>
</evidence>
<accession>A0A7L2B288</accession>
<reference evidence="2 3" key="1">
    <citation type="submission" date="2019-09" db="EMBL/GenBank/DDBJ databases">
        <title>Bird 10,000 Genomes (B10K) Project - Family phase.</title>
        <authorList>
            <person name="Zhang G."/>
        </authorList>
    </citation>
    <scope>NUCLEOTIDE SEQUENCE [LARGE SCALE GENOMIC DNA]</scope>
    <source>
        <strain evidence="2">B10K-DU-001-55</strain>
        <tissue evidence="2">Muscle</tissue>
    </source>
</reference>
<feature type="compositionally biased region" description="Basic and acidic residues" evidence="1">
    <location>
        <begin position="95"/>
        <end position="104"/>
    </location>
</feature>
<dbReference type="OrthoDB" id="428342at2759"/>
<dbReference type="AlphaFoldDB" id="A0A7L2B288"/>
<dbReference type="Proteomes" id="UP000590868">
    <property type="component" value="Unassembled WGS sequence"/>
</dbReference>
<sequence length="606" mass="67103">SNAKDAKSISDEDDGGDIVQQKVQEEILFHEETIDLGGDEFESEGNETVSEDSNNFVDKLNEQMMESVIISDSPNNSEDDTGELGCLQEIVEQMEAKDNKKTQAEEFLSNESETEHEETPKDISEIGTDDQASLKEESIQEAVKEESKLGNNVAVEAKPNNIDESKSKDQMITSPTTSKPSSESEPIPVCTIFSQANNVNTQPQLFLPDGFEPQMVKSPSFSSIIETPVKSNPQVVQPSPSLSKFFGDTVNTNTLASDFFDSFTTSNFISVSNPNATSSVPEQMSSLSNGADSSHASSNPTFSVGNGRPEARGPPSSLEMTQSPKPFSQIQAVFAGSDDPFATALNMSELDRRNDAWIPSEETRNVLISVATQQYSTVFIDKENLTMPGLKFDNIQGDAVKDLMLRFLGEQAAVKRQVLNANSVEQSFVGLKQLISSKNWRAAVDLCGRLLTAHGQGYKKSGLPTNHTTDSLQLWFVRLALLVKLNLFQNAEMEFEPFGNLDQPDLYYEYYPHVYPGRKGSMVPFSMRILHAELPQYLGNPQESLDRLHSMKIICAKILENLERGLAEDGSMTNITQENRQASVQLWRSRLGRVMYSMANCLLMMK</sequence>
<keyword evidence="3" id="KW-1185">Reference proteome</keyword>
<proteinExistence type="predicted"/>